<dbReference type="InterPro" id="IPR033138">
    <property type="entry name" value="Cu_oxidase_CS"/>
</dbReference>
<dbReference type="FunFam" id="2.60.40.420:FF:000028">
    <property type="entry name" value="Ceruloplasmin"/>
    <property type="match status" value="1"/>
</dbReference>
<evidence type="ECO:0000256" key="1">
    <source>
        <dbReference type="ARBA" id="ARBA00010609"/>
    </source>
</evidence>
<organism evidence="9 10">
    <name type="scientific">Micractinium conductrix</name>
    <dbReference type="NCBI Taxonomy" id="554055"/>
    <lineage>
        <taxon>Eukaryota</taxon>
        <taxon>Viridiplantae</taxon>
        <taxon>Chlorophyta</taxon>
        <taxon>core chlorophytes</taxon>
        <taxon>Trebouxiophyceae</taxon>
        <taxon>Chlorellales</taxon>
        <taxon>Chlorellaceae</taxon>
        <taxon>Chlorella clade</taxon>
        <taxon>Micractinium</taxon>
    </lineage>
</organism>
<evidence type="ECO:0000256" key="5">
    <source>
        <dbReference type="SAM" id="MobiDB-lite"/>
    </source>
</evidence>
<proteinExistence type="inferred from homology"/>
<feature type="region of interest" description="Disordered" evidence="5">
    <location>
        <begin position="254"/>
        <end position="284"/>
    </location>
</feature>
<accession>A0A2P6VD81</accession>
<dbReference type="PANTHER" id="PTHR11709">
    <property type="entry name" value="MULTI-COPPER OXIDASE"/>
    <property type="match status" value="1"/>
</dbReference>
<keyword evidence="6" id="KW-0812">Transmembrane</keyword>
<dbReference type="InterPro" id="IPR002355">
    <property type="entry name" value="Cu_oxidase_Cu_BS"/>
</dbReference>
<keyword evidence="3" id="KW-0560">Oxidoreductase</keyword>
<dbReference type="PROSITE" id="PS00079">
    <property type="entry name" value="MULTICOPPER_OXIDASE1"/>
    <property type="match status" value="2"/>
</dbReference>
<keyword evidence="4" id="KW-0186">Copper</keyword>
<gene>
    <name evidence="9" type="ORF">C2E20_4772</name>
</gene>
<dbReference type="Pfam" id="PF07732">
    <property type="entry name" value="Cu-oxidase_3"/>
    <property type="match status" value="1"/>
</dbReference>
<dbReference type="GO" id="GO:0016491">
    <property type="term" value="F:oxidoreductase activity"/>
    <property type="evidence" value="ECO:0007669"/>
    <property type="project" value="UniProtKB-KW"/>
</dbReference>
<feature type="transmembrane region" description="Helical" evidence="6">
    <location>
        <begin position="151"/>
        <end position="169"/>
    </location>
</feature>
<keyword evidence="10" id="KW-1185">Reference proteome</keyword>
<dbReference type="STRING" id="554055.A0A2P6VD81"/>
<feature type="transmembrane region" description="Helical" evidence="6">
    <location>
        <begin position="126"/>
        <end position="145"/>
    </location>
</feature>
<keyword evidence="6" id="KW-1133">Transmembrane helix</keyword>
<keyword evidence="2" id="KW-0479">Metal-binding</keyword>
<evidence type="ECO:0000313" key="10">
    <source>
        <dbReference type="Proteomes" id="UP000239649"/>
    </source>
</evidence>
<dbReference type="Proteomes" id="UP000239649">
    <property type="component" value="Unassembled WGS sequence"/>
</dbReference>
<feature type="domain" description="Plastocyanin-like" evidence="8">
    <location>
        <begin position="752"/>
        <end position="863"/>
    </location>
</feature>
<evidence type="ECO:0000256" key="4">
    <source>
        <dbReference type="ARBA" id="ARBA00023008"/>
    </source>
</evidence>
<comment type="caution">
    <text evidence="9">The sequence shown here is derived from an EMBL/GenBank/DDBJ whole genome shotgun (WGS) entry which is preliminary data.</text>
</comment>
<evidence type="ECO:0000256" key="6">
    <source>
        <dbReference type="SAM" id="Phobius"/>
    </source>
</evidence>
<dbReference type="InterPro" id="IPR045087">
    <property type="entry name" value="Cu-oxidase_fam"/>
</dbReference>
<dbReference type="PANTHER" id="PTHR11709:SF486">
    <property type="entry name" value="MULTICOPPER OXIDASE"/>
    <property type="match status" value="1"/>
</dbReference>
<dbReference type="Pfam" id="PF07731">
    <property type="entry name" value="Cu-oxidase_2"/>
    <property type="match status" value="1"/>
</dbReference>
<evidence type="ECO:0000256" key="3">
    <source>
        <dbReference type="ARBA" id="ARBA00023002"/>
    </source>
</evidence>
<name>A0A2P6VD81_9CHLO</name>
<dbReference type="SUPFAM" id="SSF49503">
    <property type="entry name" value="Cupredoxins"/>
    <property type="match status" value="6"/>
</dbReference>
<evidence type="ECO:0000256" key="2">
    <source>
        <dbReference type="ARBA" id="ARBA00022723"/>
    </source>
</evidence>
<feature type="transmembrane region" description="Helical" evidence="6">
    <location>
        <begin position="222"/>
        <end position="242"/>
    </location>
</feature>
<dbReference type="GO" id="GO:0005507">
    <property type="term" value="F:copper ion binding"/>
    <property type="evidence" value="ECO:0007669"/>
    <property type="project" value="InterPro"/>
</dbReference>
<dbReference type="InterPro" id="IPR011706">
    <property type="entry name" value="Cu-oxidase_C"/>
</dbReference>
<dbReference type="OrthoDB" id="2121828at2759"/>
<dbReference type="EMBL" id="LHPF02000012">
    <property type="protein sequence ID" value="PSC72045.1"/>
    <property type="molecule type" value="Genomic_DNA"/>
</dbReference>
<evidence type="ECO:0000259" key="8">
    <source>
        <dbReference type="Pfam" id="PF07732"/>
    </source>
</evidence>
<dbReference type="InterPro" id="IPR011707">
    <property type="entry name" value="Cu-oxidase-like_N"/>
</dbReference>
<reference evidence="9 10" key="1">
    <citation type="journal article" date="2018" name="Plant J.">
        <title>Genome sequences of Chlorella sorokiniana UTEX 1602 and Micractinium conductrix SAG 241.80: implications to maltose excretion by a green alga.</title>
        <authorList>
            <person name="Arriola M.B."/>
            <person name="Velmurugan N."/>
            <person name="Zhang Y."/>
            <person name="Plunkett M.H."/>
            <person name="Hondzo H."/>
            <person name="Barney B.M."/>
        </authorList>
    </citation>
    <scope>NUCLEOTIDE SEQUENCE [LARGE SCALE GENOMIC DNA]</scope>
    <source>
        <strain evidence="9 10">SAG 241.80</strain>
    </source>
</reference>
<dbReference type="Gene3D" id="2.60.40.420">
    <property type="entry name" value="Cupredoxins - blue copper proteins"/>
    <property type="match status" value="3"/>
</dbReference>
<evidence type="ECO:0000313" key="9">
    <source>
        <dbReference type="EMBL" id="PSC72045.1"/>
    </source>
</evidence>
<protein>
    <submittedName>
        <fullName evidence="9">Multicopper ferroxidase</fullName>
    </submittedName>
</protein>
<evidence type="ECO:0000259" key="7">
    <source>
        <dbReference type="Pfam" id="PF07731"/>
    </source>
</evidence>
<sequence>MRGTRGTGAHEALARWWDSPWRKETNERAATFDRTGHIFGAVSVALLLSLKTWLREGLPLLALQASTQVLLSSALVFLTSSKAGRALYVRYRELYALLYVLDMQRVVRLTALHGGYNTISNHKGSALMLLVLMAGHTSTLYTVIFALFTRLAAPASAVLLAVTAAVSLLHSPRMCVRVLESDGVAPVLGSLHRAMSLVHGGATPPGVFEVLSTLVRAPQQQCLVLSGWLTVMLGFVFPVLLLRRVERKARRWYEARQPPGSPGEAALRQGGARRRQREQQRLDASLPSRGIAPALQLYVVSSLTSLLMLGGSSRRQATATCLVLLAAAAAGVPAAAEQPGGPTYYIAADQISWDYAPSGVNLCSGEEFNSNLWTELGVGRKYTKAQYRQYSDDSFQTLVPKPEQDEHTGLLGPVLRAAVGQVLTIVLKNNVNFPINLVPAGLEVYQPASDAAELATTAPGTTVTYRFLVPAEVGPSPGEPSAKLWLYRSTVDLVADANAGLLGPLLVSNTPEVNTGDVAAGQERDIITILQILNEAASPFLDANLANRTAVEMGVTDAGLAESHLKHAINGYVFCNTPGMVMNQTERVRWHMASIGSETDMHNLHLHGNTWLYNGRRADHFSMLPGTVRSVQFSTDNAGFWLMHCHVADHITAGMKAMYMVRANEDLPTLAGTKPEGGVVRRYFIEAEEVVWDFAPLGGNMCSGDKQPWTPEEAVFTEATHLSLGSKFTKAHYVEYTDDTFTTKKFSDPSLGFLGPTIRAEVGDTIEVVFKNDLRFPATVHPHGVAYLKSSEGSPYFDGTMGEDTKDDMVQPGAVYTYTWQVQETSGPGPQDASTVVWMYHSHTNEVSDVYAGLVGAIIIGQKGALDEGLAAKDVDREVVLFFGVVNEVHSLYANVNAQAMGFTTMEAWEQVAEASWTQGAALEQQLALSNEQLKAKDNNGTAAPAPAGRRLLEEEEEEGYEEPMLKHVINGFLYCNMPVLTFTQGERVRFHIMSLGTEVDLHTPNFEGQTMETEGQRGAAVGMMPGAMHSMEVTMANPGVSVLQCRVADHISAGMRALVSVTASEQVAAEQDKAAAAAVVKKYFVAAEEVEWDYVPLGLDGCTNSTFGPDAQVFVAKTNATIGSKFTKAAYRAYTDATFKTKAPAPAFEGILGPTMLVEVGQTLEIVFLNRLAFPANIMLDGGLELLPAGAVAGADTSVQVEAPVAPGANQTYRYYVPESAGPGDEDFSTVAYTYTSSVDLVAHPNAGLVGALVVAAPGSLQTNSVPTGVTAMVPLLFTIMDESISPYLPQNLEAAGLGLAATYDPAWGESNLKHVINGYLYCNLPGLAAKKGDTVRYVLLGMGSEADMHSPVFTGQVLRRQTRAMHTAELMPTVVQEVDVEMVDAGSFDLYCLVHDHYTAGMRATLTVA</sequence>
<dbReference type="InterPro" id="IPR008972">
    <property type="entry name" value="Cupredoxin"/>
</dbReference>
<comment type="similarity">
    <text evidence="1">Belongs to the multicopper oxidase family.</text>
</comment>
<dbReference type="PROSITE" id="PS00080">
    <property type="entry name" value="MULTICOPPER_OXIDASE2"/>
    <property type="match status" value="1"/>
</dbReference>
<feature type="domain" description="Plastocyanin-like" evidence="7">
    <location>
        <begin position="563"/>
        <end position="663"/>
    </location>
</feature>
<keyword evidence="6" id="KW-0472">Membrane</keyword>